<organism evidence="23">
    <name type="scientific">Fagus sylvatica</name>
    <name type="common">Beechnut</name>
    <dbReference type="NCBI Taxonomy" id="28930"/>
    <lineage>
        <taxon>Eukaryota</taxon>
        <taxon>Viridiplantae</taxon>
        <taxon>Streptophyta</taxon>
        <taxon>Embryophyta</taxon>
        <taxon>Tracheophyta</taxon>
        <taxon>Spermatophyta</taxon>
        <taxon>Magnoliopsida</taxon>
        <taxon>eudicotyledons</taxon>
        <taxon>Gunneridae</taxon>
        <taxon>Pentapetalae</taxon>
        <taxon>rosids</taxon>
        <taxon>fabids</taxon>
        <taxon>Fagales</taxon>
        <taxon>Fagaceae</taxon>
        <taxon>Fagus</taxon>
    </lineage>
</organism>
<feature type="signal peptide" evidence="21">
    <location>
        <begin position="1"/>
        <end position="21"/>
    </location>
</feature>
<dbReference type="PROSITE" id="PS50011">
    <property type="entry name" value="PROTEIN_KINASE_DOM"/>
    <property type="match status" value="1"/>
</dbReference>
<keyword evidence="6" id="KW-0723">Serine/threonine-protein kinase</keyword>
<evidence type="ECO:0000256" key="12">
    <source>
        <dbReference type="ARBA" id="ARBA00022741"/>
    </source>
</evidence>
<evidence type="ECO:0000256" key="2">
    <source>
        <dbReference type="ARBA" id="ARBA00004479"/>
    </source>
</evidence>
<keyword evidence="8" id="KW-0808">Transferase</keyword>
<evidence type="ECO:0000256" key="19">
    <source>
        <dbReference type="PROSITE-ProRule" id="PRU10141"/>
    </source>
</evidence>
<evidence type="ECO:0000256" key="10">
    <source>
        <dbReference type="ARBA" id="ARBA00022729"/>
    </source>
</evidence>
<evidence type="ECO:0000256" key="9">
    <source>
        <dbReference type="ARBA" id="ARBA00022692"/>
    </source>
</evidence>
<evidence type="ECO:0000256" key="13">
    <source>
        <dbReference type="ARBA" id="ARBA00022777"/>
    </source>
</evidence>
<evidence type="ECO:0000256" key="5">
    <source>
        <dbReference type="ARBA" id="ARBA00022475"/>
    </source>
</evidence>
<dbReference type="GO" id="GO:0005524">
    <property type="term" value="F:ATP binding"/>
    <property type="evidence" value="ECO:0007669"/>
    <property type="project" value="UniProtKB-UniRule"/>
</dbReference>
<evidence type="ECO:0000256" key="14">
    <source>
        <dbReference type="ARBA" id="ARBA00022840"/>
    </source>
</evidence>
<dbReference type="Pfam" id="PF00069">
    <property type="entry name" value="Pkinase"/>
    <property type="match status" value="1"/>
</dbReference>
<dbReference type="SMART" id="SM00220">
    <property type="entry name" value="S_TKc"/>
    <property type="match status" value="1"/>
</dbReference>
<dbReference type="PANTHER" id="PTHR27000:SF776">
    <property type="entry name" value="PROTEIN KINASE DOMAIN-CONTAINING PROTEIN"/>
    <property type="match status" value="1"/>
</dbReference>
<keyword evidence="14 19" id="KW-0067">ATP-binding</keyword>
<accession>A0A2N9G9A1</accession>
<evidence type="ECO:0000256" key="6">
    <source>
        <dbReference type="ARBA" id="ARBA00022527"/>
    </source>
</evidence>
<dbReference type="Gene3D" id="3.30.200.20">
    <property type="entry name" value="Phosphorylase Kinase, domain 1"/>
    <property type="match status" value="1"/>
</dbReference>
<evidence type="ECO:0000256" key="20">
    <source>
        <dbReference type="SAM" id="Phobius"/>
    </source>
</evidence>
<dbReference type="InterPro" id="IPR017441">
    <property type="entry name" value="Protein_kinase_ATP_BS"/>
</dbReference>
<keyword evidence="11" id="KW-0677">Repeat</keyword>
<dbReference type="AlphaFoldDB" id="A0A2N9G9A1"/>
<evidence type="ECO:0000259" key="22">
    <source>
        <dbReference type="PROSITE" id="PS50011"/>
    </source>
</evidence>
<sequence>MIFIKTLILLLLVQHLALTCGYTLLGHHNPPDHSLLTDKAALLSFKKTITHDPNSTLANWDEAVDVCNFTGVTCNKHHHRVAQLVLEDTELEGLLSPFISNLTGLRRLVIIGNHLYGSIPPEFSSLRHLRKLRLVGNNLHGSIPDSFALLTKLTLLHIMQNNISGTIPPSLFSNCTLLLNIDFSNNFLTGKIPQEIGNCPNLWSLSLYNNQFTGQLPSSLINASQMYNMDVEYNLFSGELPSELIGNLPELDALHLSYNYMESHDNNTNLDPFFSALGNCTSLRELELAGMHLGGRLPSSIGQLSIDLESLLLQENQIFGAIPPNLANLSNLLVLNLTSNLLNGTIAAAISQLPSLQQLFLSHNLFNSAIPSSLGKFPHLGLLDLSHNKFSGEIPASLGNLVQINYLFLNNNLLSGMIPPTLGQCTDLNELDLSYNRLSGSIPPELAGMREIRIFINLSHNEFEGPLPIELSKLENVQEMDLSSNKLTGSIFLQLSSCIALRMINFSNNSLEGHLPESLGELKNLESFDVSGNHLSGMIPISLNKIHSLTYLNLSLNNFEGMIPIGGIFDSLSNMSFLKNHRLCKSINSSVAGIPICSHKRRWIHSRVFLIMFIVVIFISVFLSAICCVIGFRHVIVIIQSQKTQTVRKPTTPEPLHNIPRITYKELSDATAGFDEERLVGSGGYGHVYRGVLPDGTAIAVKVLHVQSGNSTKTFNRECQVLKRIRHRNLIRIITACSLPDFKALVLPYMGNGSLESRLYPHSVTGLRSGSSDLSLVQRVNICCDIAEGMAYLHHHSPVKVIHCDLKPSNVLLNDDMTALVSDFGIARLVMTAGGGNGAAAEMGNSTANMLCGSIGYIAPGTDFSIVFVSRNICTKRTSLTWHLM</sequence>
<dbReference type="PROSITE" id="PS00107">
    <property type="entry name" value="PROTEIN_KINASE_ATP"/>
    <property type="match status" value="1"/>
</dbReference>
<dbReference type="InterPro" id="IPR032675">
    <property type="entry name" value="LRR_dom_sf"/>
</dbReference>
<keyword evidence="9 20" id="KW-0812">Transmembrane</keyword>
<dbReference type="InterPro" id="IPR001611">
    <property type="entry name" value="Leu-rich_rpt"/>
</dbReference>
<keyword evidence="5" id="KW-1003">Cell membrane</keyword>
<keyword evidence="17" id="KW-0675">Receptor</keyword>
<name>A0A2N9G9A1_FAGSY</name>
<dbReference type="PRINTS" id="PR00019">
    <property type="entry name" value="LEURICHRPT"/>
</dbReference>
<dbReference type="SUPFAM" id="SSF52047">
    <property type="entry name" value="RNI-like"/>
    <property type="match status" value="1"/>
</dbReference>
<evidence type="ECO:0000256" key="17">
    <source>
        <dbReference type="ARBA" id="ARBA00023170"/>
    </source>
</evidence>
<dbReference type="PANTHER" id="PTHR27000">
    <property type="entry name" value="LEUCINE-RICH REPEAT RECEPTOR-LIKE PROTEIN KINASE FAMILY PROTEIN-RELATED"/>
    <property type="match status" value="1"/>
</dbReference>
<evidence type="ECO:0000256" key="4">
    <source>
        <dbReference type="ARBA" id="ARBA00012513"/>
    </source>
</evidence>
<dbReference type="Pfam" id="PF00560">
    <property type="entry name" value="LRR_1"/>
    <property type="match status" value="5"/>
</dbReference>
<dbReference type="InterPro" id="IPR000719">
    <property type="entry name" value="Prot_kinase_dom"/>
</dbReference>
<feature type="transmembrane region" description="Helical" evidence="20">
    <location>
        <begin position="608"/>
        <end position="632"/>
    </location>
</feature>
<evidence type="ECO:0000256" key="3">
    <source>
        <dbReference type="ARBA" id="ARBA00008684"/>
    </source>
</evidence>
<keyword evidence="12 19" id="KW-0547">Nucleotide-binding</keyword>
<dbReference type="InterPro" id="IPR011009">
    <property type="entry name" value="Kinase-like_dom_sf"/>
</dbReference>
<dbReference type="FunFam" id="3.80.10.10:FF:000288">
    <property type="entry name" value="LRR receptor-like serine/threonine-protein kinase EFR"/>
    <property type="match status" value="1"/>
</dbReference>
<evidence type="ECO:0000313" key="23">
    <source>
        <dbReference type="EMBL" id="SPC96050.1"/>
    </source>
</evidence>
<evidence type="ECO:0000256" key="21">
    <source>
        <dbReference type="SAM" id="SignalP"/>
    </source>
</evidence>
<dbReference type="Pfam" id="PF13855">
    <property type="entry name" value="LRR_8"/>
    <property type="match status" value="2"/>
</dbReference>
<comment type="similarity">
    <text evidence="3">Belongs to the protein kinase superfamily. Ser/Thr protein kinase family.</text>
</comment>
<dbReference type="PROSITE" id="PS00108">
    <property type="entry name" value="PROTEIN_KINASE_ST"/>
    <property type="match status" value="1"/>
</dbReference>
<gene>
    <name evidence="23" type="ORF">FSB_LOCUS23932</name>
</gene>
<feature type="binding site" evidence="19">
    <location>
        <position position="702"/>
    </location>
    <ligand>
        <name>ATP</name>
        <dbReference type="ChEBI" id="CHEBI:30616"/>
    </ligand>
</feature>
<comment type="subcellular location">
    <subcellularLocation>
        <location evidence="1">Cell membrane</location>
        <topology evidence="1">Single-pass membrane protein</topology>
    </subcellularLocation>
    <subcellularLocation>
        <location evidence="2">Membrane</location>
        <topology evidence="2">Single-pass type I membrane protein</topology>
    </subcellularLocation>
</comment>
<keyword evidence="15 20" id="KW-1133">Transmembrane helix</keyword>
<dbReference type="GO" id="GO:0004674">
    <property type="term" value="F:protein serine/threonine kinase activity"/>
    <property type="evidence" value="ECO:0007669"/>
    <property type="project" value="UniProtKB-KW"/>
</dbReference>
<feature type="chain" id="PRO_5014880036" description="non-specific serine/threonine protein kinase" evidence="21">
    <location>
        <begin position="22"/>
        <end position="885"/>
    </location>
</feature>
<evidence type="ECO:0000256" key="8">
    <source>
        <dbReference type="ARBA" id="ARBA00022679"/>
    </source>
</evidence>
<evidence type="ECO:0000256" key="15">
    <source>
        <dbReference type="ARBA" id="ARBA00022989"/>
    </source>
</evidence>
<evidence type="ECO:0000256" key="1">
    <source>
        <dbReference type="ARBA" id="ARBA00004162"/>
    </source>
</evidence>
<keyword evidence="7" id="KW-0433">Leucine-rich repeat</keyword>
<dbReference type="InterPro" id="IPR003591">
    <property type="entry name" value="Leu-rich_rpt_typical-subtyp"/>
</dbReference>
<dbReference type="FunFam" id="3.30.200.20:FF:000543">
    <property type="entry name" value="Putative leucine-rich repeat receptor-like serine/threonine-protein kinase"/>
    <property type="match status" value="1"/>
</dbReference>
<protein>
    <recommendedName>
        <fullName evidence="4">non-specific serine/threonine protein kinase</fullName>
        <ecNumber evidence="4">2.7.11.1</ecNumber>
    </recommendedName>
</protein>
<evidence type="ECO:0000256" key="18">
    <source>
        <dbReference type="ARBA" id="ARBA00023180"/>
    </source>
</evidence>
<reference evidence="23" key="1">
    <citation type="submission" date="2018-02" db="EMBL/GenBank/DDBJ databases">
        <authorList>
            <person name="Cohen D.B."/>
            <person name="Kent A.D."/>
        </authorList>
    </citation>
    <scope>NUCLEOTIDE SEQUENCE</scope>
</reference>
<dbReference type="InterPro" id="IPR008271">
    <property type="entry name" value="Ser/Thr_kinase_AS"/>
</dbReference>
<keyword evidence="16 20" id="KW-0472">Membrane</keyword>
<dbReference type="SMART" id="SM00369">
    <property type="entry name" value="LRR_TYP"/>
    <property type="match status" value="6"/>
</dbReference>
<dbReference type="InterPro" id="IPR013210">
    <property type="entry name" value="LRR_N_plant-typ"/>
</dbReference>
<proteinExistence type="inferred from homology"/>
<dbReference type="Gene3D" id="3.80.10.10">
    <property type="entry name" value="Ribonuclease Inhibitor"/>
    <property type="match status" value="3"/>
</dbReference>
<dbReference type="SUPFAM" id="SSF56112">
    <property type="entry name" value="Protein kinase-like (PK-like)"/>
    <property type="match status" value="1"/>
</dbReference>
<evidence type="ECO:0000256" key="11">
    <source>
        <dbReference type="ARBA" id="ARBA00022737"/>
    </source>
</evidence>
<dbReference type="EMBL" id="OIVN01001631">
    <property type="protein sequence ID" value="SPC96050.1"/>
    <property type="molecule type" value="Genomic_DNA"/>
</dbReference>
<evidence type="ECO:0000256" key="16">
    <source>
        <dbReference type="ARBA" id="ARBA00023136"/>
    </source>
</evidence>
<dbReference type="Gene3D" id="1.10.510.10">
    <property type="entry name" value="Transferase(Phosphotransferase) domain 1"/>
    <property type="match status" value="1"/>
</dbReference>
<dbReference type="GO" id="GO:0005886">
    <property type="term" value="C:plasma membrane"/>
    <property type="evidence" value="ECO:0007669"/>
    <property type="project" value="UniProtKB-SubCell"/>
</dbReference>
<dbReference type="EC" id="2.7.11.1" evidence="4"/>
<keyword evidence="18" id="KW-0325">Glycoprotein</keyword>
<feature type="domain" description="Protein kinase" evidence="22">
    <location>
        <begin position="674"/>
        <end position="885"/>
    </location>
</feature>
<keyword evidence="10 21" id="KW-0732">Signal</keyword>
<keyword evidence="13" id="KW-0418">Kinase</keyword>
<dbReference type="SUPFAM" id="SSF52058">
    <property type="entry name" value="L domain-like"/>
    <property type="match status" value="1"/>
</dbReference>
<evidence type="ECO:0000256" key="7">
    <source>
        <dbReference type="ARBA" id="ARBA00022614"/>
    </source>
</evidence>
<dbReference type="Pfam" id="PF08263">
    <property type="entry name" value="LRRNT_2"/>
    <property type="match status" value="1"/>
</dbReference>
<dbReference type="FunFam" id="3.80.10.10:FF:000095">
    <property type="entry name" value="LRR receptor-like serine/threonine-protein kinase GSO1"/>
    <property type="match status" value="1"/>
</dbReference>